<dbReference type="AlphaFoldDB" id="A0A0L8BT72"/>
<evidence type="ECO:0000313" key="2">
    <source>
        <dbReference type="Proteomes" id="UP000037425"/>
    </source>
</evidence>
<proteinExistence type="predicted"/>
<sequence length="138" mass="15905">MVFDLFSGFILAAMAGIDNLVTQIDIIRISVGYHYRVCSVVFRAGNSTLVGSMNTFSVKLLVVVEGIPDIYALWVSERYFTARHRKISLEQLHLREGDNDQELIPIQRRWAQLTRAFPVRQKMRTFTELRWLTVSVAN</sequence>
<dbReference type="EMBL" id="LGAP01000009">
    <property type="protein sequence ID" value="KOF17907.1"/>
    <property type="molecule type" value="Genomic_DNA"/>
</dbReference>
<protein>
    <submittedName>
        <fullName evidence="1">Uncharacterized protein</fullName>
    </submittedName>
</protein>
<reference evidence="2" key="1">
    <citation type="submission" date="2015-07" db="EMBL/GenBank/DDBJ databases">
        <title>Whole genome sequence of an Ensifer adhaerens strain isolated from a cave pool in the Wind Cave National Park.</title>
        <authorList>
            <person name="Eng W.W.H."/>
            <person name="Gan H.M."/>
            <person name="Barton H.A."/>
            <person name="Savka M.A."/>
        </authorList>
    </citation>
    <scope>NUCLEOTIDE SEQUENCE [LARGE SCALE GENOMIC DNA]</scope>
    <source>
        <strain evidence="2">SD006</strain>
    </source>
</reference>
<accession>A0A0L8BT72</accession>
<dbReference type="Proteomes" id="UP000037425">
    <property type="component" value="Unassembled WGS sequence"/>
</dbReference>
<gene>
    <name evidence="1" type="ORF">AC244_16240</name>
</gene>
<evidence type="ECO:0000313" key="1">
    <source>
        <dbReference type="EMBL" id="KOF17907.1"/>
    </source>
</evidence>
<comment type="caution">
    <text evidence="1">The sequence shown here is derived from an EMBL/GenBank/DDBJ whole genome shotgun (WGS) entry which is preliminary data.</text>
</comment>
<name>A0A0L8BT72_ENSAD</name>
<organism evidence="1 2">
    <name type="scientific">Ensifer adhaerens</name>
    <name type="common">Sinorhizobium morelense</name>
    <dbReference type="NCBI Taxonomy" id="106592"/>
    <lineage>
        <taxon>Bacteria</taxon>
        <taxon>Pseudomonadati</taxon>
        <taxon>Pseudomonadota</taxon>
        <taxon>Alphaproteobacteria</taxon>
        <taxon>Hyphomicrobiales</taxon>
        <taxon>Rhizobiaceae</taxon>
        <taxon>Sinorhizobium/Ensifer group</taxon>
        <taxon>Ensifer</taxon>
    </lineage>
</organism>